<dbReference type="Proteomes" id="UP000291088">
    <property type="component" value="Unassembled WGS sequence"/>
</dbReference>
<dbReference type="GO" id="GO:0006284">
    <property type="term" value="P:base-excision repair"/>
    <property type="evidence" value="ECO:0007669"/>
    <property type="project" value="InterPro"/>
</dbReference>
<comment type="caution">
    <text evidence="1">The sequence shown here is derived from an EMBL/GenBank/DDBJ whole genome shotgun (WGS) entry which is preliminary data.</text>
</comment>
<dbReference type="AlphaFoldDB" id="A0A4Q2T5R8"/>
<protein>
    <submittedName>
        <fullName evidence="1">3-methyladenine DNA glycosylase</fullName>
    </submittedName>
</protein>
<dbReference type="PANTHER" id="PTHR30037:SF3">
    <property type="entry name" value="BLR0857 PROTEIN"/>
    <property type="match status" value="1"/>
</dbReference>
<dbReference type="EMBL" id="SDVB01000216">
    <property type="protein sequence ID" value="RYC14002.1"/>
    <property type="molecule type" value="Genomic_DNA"/>
</dbReference>
<evidence type="ECO:0000313" key="1">
    <source>
        <dbReference type="EMBL" id="RYC14002.1"/>
    </source>
</evidence>
<organism evidence="1 2">
    <name type="scientific">Ciceribacter ferrooxidans</name>
    <dbReference type="NCBI Taxonomy" id="2509717"/>
    <lineage>
        <taxon>Bacteria</taxon>
        <taxon>Pseudomonadati</taxon>
        <taxon>Pseudomonadota</taxon>
        <taxon>Alphaproteobacteria</taxon>
        <taxon>Hyphomicrobiales</taxon>
        <taxon>Rhizobiaceae</taxon>
        <taxon>Ciceribacter</taxon>
    </lineage>
</organism>
<reference evidence="1 2" key="1">
    <citation type="submission" date="2019-01" db="EMBL/GenBank/DDBJ databases">
        <authorList>
            <person name="Deng T."/>
        </authorList>
    </citation>
    <scope>NUCLEOTIDE SEQUENCE [LARGE SCALE GENOMIC DNA]</scope>
    <source>
        <strain evidence="1 2">F8825</strain>
    </source>
</reference>
<sequence>MRSFDEIYAIAAERKGGANALEVLLERPQAPDKIAAIADDRWLSSMARSLFEAGFNWKVIDAKWQGFEAAFEDFNPHYIASCHDEDVDRLLTDSRIVRNGAKIMAVIDNARFICDLASEHGSAGRFFADWPETDFAGLLELLSKRGARLGGVTGQRMLRRLGYSSFILSSDVIARLTAEGVIEGVPGGRRAMQAVQDAFNEWLRQSGRSLTEISRILAMSI</sequence>
<dbReference type="PANTHER" id="PTHR30037">
    <property type="entry name" value="DNA-3-METHYLADENINE GLYCOSYLASE 1"/>
    <property type="match status" value="1"/>
</dbReference>
<keyword evidence="2" id="KW-1185">Reference proteome</keyword>
<dbReference type="Pfam" id="PF03352">
    <property type="entry name" value="Adenine_glyco"/>
    <property type="match status" value="1"/>
</dbReference>
<dbReference type="OrthoDB" id="9795156at2"/>
<dbReference type="GO" id="GO:0008725">
    <property type="term" value="F:DNA-3-methyladenine glycosylase activity"/>
    <property type="evidence" value="ECO:0007669"/>
    <property type="project" value="InterPro"/>
</dbReference>
<dbReference type="InterPro" id="IPR052891">
    <property type="entry name" value="DNA-3mA_glycosylase"/>
</dbReference>
<dbReference type="RefSeq" id="WP_129332014.1">
    <property type="nucleotide sequence ID" value="NZ_SDVB01000216.1"/>
</dbReference>
<dbReference type="InterPro" id="IPR005019">
    <property type="entry name" value="Adenine_glyco"/>
</dbReference>
<evidence type="ECO:0000313" key="2">
    <source>
        <dbReference type="Proteomes" id="UP000291088"/>
    </source>
</evidence>
<name>A0A4Q2T5R8_9HYPH</name>
<proteinExistence type="predicted"/>
<dbReference type="InterPro" id="IPR011257">
    <property type="entry name" value="DNA_glycosylase"/>
</dbReference>
<dbReference type="Gene3D" id="1.10.340.30">
    <property type="entry name" value="Hypothetical protein, domain 2"/>
    <property type="match status" value="1"/>
</dbReference>
<gene>
    <name evidence="1" type="ORF">EUU22_10800</name>
</gene>
<accession>A0A4Q2T5R8</accession>
<dbReference type="SUPFAM" id="SSF48150">
    <property type="entry name" value="DNA-glycosylase"/>
    <property type="match status" value="1"/>
</dbReference>